<reference evidence="1" key="1">
    <citation type="journal article" date="2015" name="Nature">
        <title>Complex archaea that bridge the gap between prokaryotes and eukaryotes.</title>
        <authorList>
            <person name="Spang A."/>
            <person name="Saw J.H."/>
            <person name="Jorgensen S.L."/>
            <person name="Zaremba-Niedzwiedzka K."/>
            <person name="Martijn J."/>
            <person name="Lind A.E."/>
            <person name="van Eijk R."/>
            <person name="Schleper C."/>
            <person name="Guy L."/>
            <person name="Ettema T.J."/>
        </authorList>
    </citation>
    <scope>NUCLEOTIDE SEQUENCE</scope>
</reference>
<proteinExistence type="predicted"/>
<dbReference type="AlphaFoldDB" id="A0A0F9BQK2"/>
<sequence length="93" mass="10773">MPKKNVRPDARRDANEPEIVDELERKGYLVHRIAGPGDLLVWNHHTDHWIVLEVKVIDGRLTPKQRTYRKDHPEVDIPIVITANQALNAILTR</sequence>
<gene>
    <name evidence="1" type="ORF">LCGC14_2418150</name>
</gene>
<accession>A0A0F9BQK2</accession>
<name>A0A0F9BQK2_9ZZZZ</name>
<comment type="caution">
    <text evidence="1">The sequence shown here is derived from an EMBL/GenBank/DDBJ whole genome shotgun (WGS) entry which is preliminary data.</text>
</comment>
<dbReference type="EMBL" id="LAZR01036698">
    <property type="protein sequence ID" value="KKL24155.1"/>
    <property type="molecule type" value="Genomic_DNA"/>
</dbReference>
<evidence type="ECO:0000313" key="1">
    <source>
        <dbReference type="EMBL" id="KKL24155.1"/>
    </source>
</evidence>
<protein>
    <recommendedName>
        <fullName evidence="2">VRR-NUC domain-containing protein</fullName>
    </recommendedName>
</protein>
<evidence type="ECO:0008006" key="2">
    <source>
        <dbReference type="Google" id="ProtNLM"/>
    </source>
</evidence>
<organism evidence="1">
    <name type="scientific">marine sediment metagenome</name>
    <dbReference type="NCBI Taxonomy" id="412755"/>
    <lineage>
        <taxon>unclassified sequences</taxon>
        <taxon>metagenomes</taxon>
        <taxon>ecological metagenomes</taxon>
    </lineage>
</organism>